<organism evidence="2 3">
    <name type="scientific">Ligilactobacillus ruminis DSM 20403 = NBRC 102161</name>
    <dbReference type="NCBI Taxonomy" id="1423798"/>
    <lineage>
        <taxon>Bacteria</taxon>
        <taxon>Bacillati</taxon>
        <taxon>Bacillota</taxon>
        <taxon>Bacilli</taxon>
        <taxon>Lactobacillales</taxon>
        <taxon>Lactobacillaceae</taxon>
        <taxon>Ligilactobacillus</taxon>
    </lineage>
</organism>
<keyword evidence="1" id="KW-0472">Membrane</keyword>
<proteinExistence type="predicted"/>
<dbReference type="Proteomes" id="UP000182635">
    <property type="component" value="Unassembled WGS sequence"/>
</dbReference>
<feature type="transmembrane region" description="Helical" evidence="1">
    <location>
        <begin position="210"/>
        <end position="232"/>
    </location>
</feature>
<reference evidence="3" key="1">
    <citation type="submission" date="2016-10" db="EMBL/GenBank/DDBJ databases">
        <authorList>
            <person name="Varghese N."/>
            <person name="Submissions S."/>
        </authorList>
    </citation>
    <scope>NUCLEOTIDE SEQUENCE [LARGE SCALE GENOMIC DNA]</scope>
    <source>
        <strain evidence="3">DSM 20403</strain>
    </source>
</reference>
<sequence>MKNEKKHPVALLITGLLLVLSTMMLLLSLTVKQVISESVKETEIVSEMSDRMYSLMFENTVLKNSAGNNDLKASFQADEHASNAVSMIVAQTLTNLEEGKSYASCDISGELDQAVGDVINQLKKNGTLSNQEASMAEQGLKSQTDMISEELNRYAKNIYEGLTAENTPVAKILSYYRIFVSIGFRIVMMLLILFLMLLTVKLTKKNVNALYLIGAEQIVAGSVVSFVISNALSSIVMELSNSYLKTSVLIERAPFEKAGSYSIVLGILLIASAIFAAFKKSATKRQKNKHFDN</sequence>
<feature type="transmembrane region" description="Helical" evidence="1">
    <location>
        <begin position="258"/>
        <end position="278"/>
    </location>
</feature>
<evidence type="ECO:0008006" key="4">
    <source>
        <dbReference type="Google" id="ProtNLM"/>
    </source>
</evidence>
<dbReference type="GeneID" id="29802629"/>
<name>A0A1I2PP57_9LACO</name>
<evidence type="ECO:0000313" key="3">
    <source>
        <dbReference type="Proteomes" id="UP000182635"/>
    </source>
</evidence>
<keyword evidence="1" id="KW-1133">Transmembrane helix</keyword>
<dbReference type="EMBL" id="FOPI01000004">
    <property type="protein sequence ID" value="SFG18035.1"/>
    <property type="molecule type" value="Genomic_DNA"/>
</dbReference>
<gene>
    <name evidence="2" type="ORF">SAMN02910432_00236</name>
</gene>
<protein>
    <recommendedName>
        <fullName evidence="4">Cell division protein FtsX</fullName>
    </recommendedName>
</protein>
<accession>A0A1I2PP57</accession>
<dbReference type="RefSeq" id="WP_014073424.1">
    <property type="nucleotide sequence ID" value="NZ_AYYL01000004.1"/>
</dbReference>
<keyword evidence="1" id="KW-0812">Transmembrane</keyword>
<dbReference type="AlphaFoldDB" id="A0A1I2PP57"/>
<evidence type="ECO:0000313" key="2">
    <source>
        <dbReference type="EMBL" id="SFG18035.1"/>
    </source>
</evidence>
<feature type="transmembrane region" description="Helical" evidence="1">
    <location>
        <begin position="175"/>
        <end position="198"/>
    </location>
</feature>
<evidence type="ECO:0000256" key="1">
    <source>
        <dbReference type="SAM" id="Phobius"/>
    </source>
</evidence>